<protein>
    <submittedName>
        <fullName evidence="4">Phosphoglycerate dehydrogenase</fullName>
    </submittedName>
</protein>
<dbReference type="RefSeq" id="WP_068563917.1">
    <property type="nucleotide sequence ID" value="NZ_AP025457.1"/>
</dbReference>
<dbReference type="Proteomes" id="UP000183053">
    <property type="component" value="Unassembled WGS sequence"/>
</dbReference>
<name>A0A1H1HRH1_9ACTN</name>
<dbReference type="PANTHER" id="PTHR43333:SF1">
    <property type="entry name" value="D-ISOMER SPECIFIC 2-HYDROXYACID DEHYDROGENASE NAD-BINDING DOMAIN-CONTAINING PROTEIN"/>
    <property type="match status" value="1"/>
</dbReference>
<dbReference type="CDD" id="cd12159">
    <property type="entry name" value="2-Hacid_dh_2"/>
    <property type="match status" value="1"/>
</dbReference>
<accession>A0A1H1HRH1</accession>
<evidence type="ECO:0000313" key="5">
    <source>
        <dbReference type="Proteomes" id="UP000183053"/>
    </source>
</evidence>
<dbReference type="GO" id="GO:0051287">
    <property type="term" value="F:NAD binding"/>
    <property type="evidence" value="ECO:0007669"/>
    <property type="project" value="InterPro"/>
</dbReference>
<keyword evidence="5" id="KW-1185">Reference proteome</keyword>
<feature type="domain" description="D-isomer specific 2-hydroxyacid dehydrogenase NAD-binding" evidence="3">
    <location>
        <begin position="109"/>
        <end position="269"/>
    </location>
</feature>
<keyword evidence="1" id="KW-0560">Oxidoreductase</keyword>
<evidence type="ECO:0000256" key="2">
    <source>
        <dbReference type="ARBA" id="ARBA00023027"/>
    </source>
</evidence>
<evidence type="ECO:0000259" key="3">
    <source>
        <dbReference type="Pfam" id="PF02826"/>
    </source>
</evidence>
<dbReference type="STRING" id="47312.SAMN04489765_4511"/>
<gene>
    <name evidence="4" type="ORF">SAMN04489765_4511</name>
</gene>
<dbReference type="InterPro" id="IPR006140">
    <property type="entry name" value="D-isomer_DH_NAD-bd"/>
</dbReference>
<dbReference type="InterPro" id="IPR036291">
    <property type="entry name" value="NAD(P)-bd_dom_sf"/>
</dbReference>
<dbReference type="Pfam" id="PF02826">
    <property type="entry name" value="2-Hacid_dh_C"/>
    <property type="match status" value="1"/>
</dbReference>
<evidence type="ECO:0000256" key="1">
    <source>
        <dbReference type="ARBA" id="ARBA00023002"/>
    </source>
</evidence>
<sequence length="306" mass="31540">MSFDDPIVIAVGPQPDPDFDAAITAGGGEPGPLAGAAGLVWTDSRAPLPQLPPSVRWVQLPFAGVEGFLDSGAIARNPKVVFTSAAGAYSGTVAEQAIALLLAGVRGLWHREGEWDAAGAAARTGRLGGSTVAIIGAGGIGRDLIPALRGLGVKVIAVNRSGAEVSDAVVVTADRLDEVWPAVDHVILAAPSTAETRALVNAKVLAQLQPHSWIVNVARGTLIDTDALVEALRAGTIGGAALDVTDPEPLPGDHPLWSIPNAIITPHVANPPQHLRPALLARVEVNVRRFANGLEPLAVVDTDRGY</sequence>
<dbReference type="OrthoDB" id="4324715at2"/>
<evidence type="ECO:0000313" key="4">
    <source>
        <dbReference type="EMBL" id="SDR28071.1"/>
    </source>
</evidence>
<dbReference type="PANTHER" id="PTHR43333">
    <property type="entry name" value="2-HACID_DH_C DOMAIN-CONTAINING PROTEIN"/>
    <property type="match status" value="1"/>
</dbReference>
<proteinExistence type="predicted"/>
<dbReference type="Gene3D" id="3.40.50.720">
    <property type="entry name" value="NAD(P)-binding Rossmann-like Domain"/>
    <property type="match status" value="2"/>
</dbReference>
<dbReference type="GO" id="GO:0016491">
    <property type="term" value="F:oxidoreductase activity"/>
    <property type="evidence" value="ECO:0007669"/>
    <property type="project" value="UniProtKB-KW"/>
</dbReference>
<reference evidence="5" key="1">
    <citation type="submission" date="2016-10" db="EMBL/GenBank/DDBJ databases">
        <authorList>
            <person name="Varghese N."/>
            <person name="Submissions S."/>
        </authorList>
    </citation>
    <scope>NUCLEOTIDE SEQUENCE [LARGE SCALE GENOMIC DNA]</scope>
    <source>
        <strain evidence="5">DSM 44142</strain>
    </source>
</reference>
<organism evidence="4 5">
    <name type="scientific">Tsukamurella pulmonis</name>
    <dbReference type="NCBI Taxonomy" id="47312"/>
    <lineage>
        <taxon>Bacteria</taxon>
        <taxon>Bacillati</taxon>
        <taxon>Actinomycetota</taxon>
        <taxon>Actinomycetes</taxon>
        <taxon>Mycobacteriales</taxon>
        <taxon>Tsukamurellaceae</taxon>
        <taxon>Tsukamurella</taxon>
    </lineage>
</organism>
<keyword evidence="2" id="KW-0520">NAD</keyword>
<dbReference type="SUPFAM" id="SSF51735">
    <property type="entry name" value="NAD(P)-binding Rossmann-fold domains"/>
    <property type="match status" value="1"/>
</dbReference>
<dbReference type="AlphaFoldDB" id="A0A1H1HRH1"/>
<dbReference type="EMBL" id="FNLF01000002">
    <property type="protein sequence ID" value="SDR28071.1"/>
    <property type="molecule type" value="Genomic_DNA"/>
</dbReference>